<dbReference type="PANTHER" id="PTHR11751:SF308">
    <property type="entry name" value="ALANINE AMINOTRANSFERASE 1"/>
    <property type="match status" value="1"/>
</dbReference>
<feature type="region of interest" description="Disordered" evidence="10">
    <location>
        <begin position="578"/>
        <end position="598"/>
    </location>
</feature>
<evidence type="ECO:0000256" key="5">
    <source>
        <dbReference type="ARBA" id="ARBA00022898"/>
    </source>
</evidence>
<comment type="cofactor">
    <cofactor evidence="1">
        <name>pyridoxal 5'-phosphate</name>
        <dbReference type="ChEBI" id="CHEBI:597326"/>
    </cofactor>
</comment>
<feature type="region of interest" description="Disordered" evidence="10">
    <location>
        <begin position="1"/>
        <end position="36"/>
    </location>
</feature>
<feature type="region of interest" description="Disordered" evidence="10">
    <location>
        <begin position="50"/>
        <end position="69"/>
    </location>
</feature>
<evidence type="ECO:0000256" key="3">
    <source>
        <dbReference type="ARBA" id="ARBA00022576"/>
    </source>
</evidence>
<feature type="domain" description="Aminotransferase class I/classII large" evidence="11">
    <location>
        <begin position="357"/>
        <end position="525"/>
    </location>
</feature>
<keyword evidence="12" id="KW-1185">Reference proteome</keyword>
<evidence type="ECO:0000256" key="6">
    <source>
        <dbReference type="ARBA" id="ARBA00025708"/>
    </source>
</evidence>
<proteinExistence type="inferred from homology"/>
<feature type="region of interest" description="Disordered" evidence="10">
    <location>
        <begin position="626"/>
        <end position="647"/>
    </location>
</feature>
<feature type="compositionally biased region" description="Pro residues" evidence="10">
    <location>
        <begin position="51"/>
        <end position="68"/>
    </location>
</feature>
<dbReference type="GO" id="GO:0008483">
    <property type="term" value="F:transaminase activity"/>
    <property type="evidence" value="ECO:0007669"/>
    <property type="project" value="UniProtKB-KW"/>
</dbReference>
<evidence type="ECO:0000256" key="10">
    <source>
        <dbReference type="SAM" id="MobiDB-lite"/>
    </source>
</evidence>
<dbReference type="InterPro" id="IPR004839">
    <property type="entry name" value="Aminotransferase_I/II_large"/>
</dbReference>
<keyword evidence="4" id="KW-0808">Transferase</keyword>
<evidence type="ECO:0000256" key="9">
    <source>
        <dbReference type="ARBA" id="ARBA00047412"/>
    </source>
</evidence>
<comment type="similarity">
    <text evidence="7">Belongs to the class-I pyridoxal-phosphate-dependent aminotransferase family. Alanine aminotransferase subfamily.</text>
</comment>
<organism evidence="12 13">
    <name type="scientific">Bos indicus</name>
    <name type="common">Zebu</name>
    <dbReference type="NCBI Taxonomy" id="9915"/>
    <lineage>
        <taxon>Eukaryota</taxon>
        <taxon>Metazoa</taxon>
        <taxon>Chordata</taxon>
        <taxon>Craniata</taxon>
        <taxon>Vertebrata</taxon>
        <taxon>Euteleostomi</taxon>
        <taxon>Mammalia</taxon>
        <taxon>Eutheria</taxon>
        <taxon>Laurasiatheria</taxon>
        <taxon>Artiodactyla</taxon>
        <taxon>Ruminantia</taxon>
        <taxon>Pecora</taxon>
        <taxon>Bovidae</taxon>
        <taxon>Bovinae</taxon>
        <taxon>Bos</taxon>
    </lineage>
</organism>
<reference evidence="13" key="1">
    <citation type="submission" date="2025-08" db="UniProtKB">
        <authorList>
            <consortium name="RefSeq"/>
        </authorList>
    </citation>
    <scope>IDENTIFICATION</scope>
    <source>
        <tissue evidence="13">Blood</tissue>
    </source>
</reference>
<evidence type="ECO:0000313" key="12">
    <source>
        <dbReference type="Proteomes" id="UP001652663"/>
    </source>
</evidence>
<comment type="subunit">
    <text evidence="2">Homodimer.</text>
</comment>
<evidence type="ECO:0000256" key="1">
    <source>
        <dbReference type="ARBA" id="ARBA00001933"/>
    </source>
</evidence>
<keyword evidence="3 13" id="KW-0032">Aminotransferase</keyword>
<dbReference type="Gene3D" id="3.40.640.10">
    <property type="entry name" value="Type I PLP-dependent aspartate aminotransferase-like (Major domain)"/>
    <property type="match status" value="2"/>
</dbReference>
<feature type="compositionally biased region" description="Low complexity" evidence="10">
    <location>
        <begin position="581"/>
        <end position="595"/>
    </location>
</feature>
<dbReference type="PANTHER" id="PTHR11751">
    <property type="entry name" value="ALANINE AMINOTRANSFERASE"/>
    <property type="match status" value="1"/>
</dbReference>
<evidence type="ECO:0000259" key="11">
    <source>
        <dbReference type="Pfam" id="PF00155"/>
    </source>
</evidence>
<comment type="catalytic activity">
    <reaction evidence="9">
        <text>L-alanine + 2-oxoglutarate = pyruvate + L-glutamate</text>
        <dbReference type="Rhea" id="RHEA:19453"/>
        <dbReference type="ChEBI" id="CHEBI:15361"/>
        <dbReference type="ChEBI" id="CHEBI:16810"/>
        <dbReference type="ChEBI" id="CHEBI:29985"/>
        <dbReference type="ChEBI" id="CHEBI:57972"/>
        <dbReference type="EC" id="2.6.1.2"/>
    </reaction>
</comment>
<dbReference type="Gene3D" id="3.90.1150.10">
    <property type="entry name" value="Aspartate Aminotransferase, domain 1"/>
    <property type="match status" value="1"/>
</dbReference>
<dbReference type="InterPro" id="IPR015422">
    <property type="entry name" value="PyrdxlP-dep_Trfase_small"/>
</dbReference>
<dbReference type="Pfam" id="PF00155">
    <property type="entry name" value="Aminotran_1_2"/>
    <property type="match status" value="1"/>
</dbReference>
<dbReference type="RefSeq" id="XP_070658317.1">
    <property type="nucleotide sequence ID" value="XM_070802216.1"/>
</dbReference>
<evidence type="ECO:0000256" key="2">
    <source>
        <dbReference type="ARBA" id="ARBA00011738"/>
    </source>
</evidence>
<evidence type="ECO:0000256" key="7">
    <source>
        <dbReference type="ARBA" id="ARBA00025785"/>
    </source>
</evidence>
<feature type="region of interest" description="Disordered" evidence="10">
    <location>
        <begin position="99"/>
        <end position="166"/>
    </location>
</feature>
<dbReference type="InterPro" id="IPR015421">
    <property type="entry name" value="PyrdxlP-dep_Trfase_major"/>
</dbReference>
<dbReference type="Proteomes" id="UP001652663">
    <property type="component" value="Chromosome 14"/>
</dbReference>
<name>A0ABM4TE43_BOSIN</name>
<accession>A0ABM4TE43</accession>
<evidence type="ECO:0000313" key="13">
    <source>
        <dbReference type="RefSeq" id="XP_070658317.1"/>
    </source>
</evidence>
<dbReference type="InterPro" id="IPR045088">
    <property type="entry name" value="ALAT1/2-like"/>
</dbReference>
<keyword evidence="5" id="KW-0663">Pyridoxal phosphate</keyword>
<sequence length="647" mass="69471">MPEAWLSYPGDRPALLAGSKDGGSERAGPRPSPTGVTMLRSWALVPLAWGPSPPSSVDPSGRSPPPCPQAWSHRAAGTFCLSLPHVGLLSPVLGTLGGHRASPQAPPAFSPTLCGSQGRSVPRWAGPGSPAPSASSVLSVGPAGCSQEGAPSQAPPSQPWPIEPGPADLTPASGSCCLLSLLPAHLSRVMALRAGEHSQEAANGLKEKVLTLDSMNPYVRRVEYAVRGPIVQRALELEQELRQGVKKPFTEVIRANIGDAQAMGQIPITFPRQVLALCVHPDLLNSPDFPDDAKRRAERILQACGGHSLGAYSISAGVQMIREDVARYIERRDGGIPADPNNIFLSTGASDAIVVQTRECIEDVIRFAYEEKLFLLADEVYQDNVYAESSQFHSFKKVLTEMGPPYAAQQELASFHSISKGYMGECGFRGGYVEVVNMDAAVKQQMQKLRSVRLCPPTPGQVLLDVAVSPPAPSDPSFPRFQAQERRAVLAELAAKAKLTEQVFNEAPGIRCNPVQGAMYSFPRVQLPPRAVQRAQVRRAGPGSRHVLLPAPPRGDWHLRGAWEWLWTTGRHLPLSDDYSAPHGEATAPAGEAEPVPCEVHPRVLLRTRQRPGPASRDDLRLRALCPGASGLAPAGRVAEPLPLRRP</sequence>
<evidence type="ECO:0000256" key="8">
    <source>
        <dbReference type="ARBA" id="ARBA00026106"/>
    </source>
</evidence>
<dbReference type="GeneID" id="109568354"/>
<dbReference type="SUPFAM" id="SSF53383">
    <property type="entry name" value="PLP-dependent transferases"/>
    <property type="match status" value="1"/>
</dbReference>
<feature type="compositionally biased region" description="Low complexity" evidence="10">
    <location>
        <begin position="125"/>
        <end position="144"/>
    </location>
</feature>
<gene>
    <name evidence="13" type="primary">GPT</name>
</gene>
<comment type="pathway">
    <text evidence="6">Amino-acid degradation; L-alanine degradation via transaminase pathway; pyruvate from L-alanine: step 1/1.</text>
</comment>
<dbReference type="InterPro" id="IPR015424">
    <property type="entry name" value="PyrdxlP-dep_Trfase"/>
</dbReference>
<dbReference type="EC" id="2.6.1.2" evidence="8"/>
<feature type="compositionally biased region" description="Pro residues" evidence="10">
    <location>
        <begin position="153"/>
        <end position="164"/>
    </location>
</feature>
<protein>
    <recommendedName>
        <fullName evidence="8">alanine transaminase</fullName>
        <ecNumber evidence="8">2.6.1.2</ecNumber>
    </recommendedName>
</protein>
<evidence type="ECO:0000256" key="4">
    <source>
        <dbReference type="ARBA" id="ARBA00022679"/>
    </source>
</evidence>